<protein>
    <submittedName>
        <fullName evidence="2">Cupin domain-containing protein</fullName>
    </submittedName>
</protein>
<keyword evidence="3" id="KW-1185">Reference proteome</keyword>
<evidence type="ECO:0000313" key="2">
    <source>
        <dbReference type="EMBL" id="GAA2600645.1"/>
    </source>
</evidence>
<name>A0ABP6C5V8_9ACTN</name>
<dbReference type="InterPro" id="IPR014710">
    <property type="entry name" value="RmlC-like_jellyroll"/>
</dbReference>
<dbReference type="InterPro" id="IPR013096">
    <property type="entry name" value="Cupin_2"/>
</dbReference>
<dbReference type="Proteomes" id="UP001501509">
    <property type="component" value="Unassembled WGS sequence"/>
</dbReference>
<accession>A0ABP6C5V8</accession>
<evidence type="ECO:0000259" key="1">
    <source>
        <dbReference type="Pfam" id="PF07883"/>
    </source>
</evidence>
<dbReference type="Gene3D" id="2.60.120.10">
    <property type="entry name" value="Jelly Rolls"/>
    <property type="match status" value="1"/>
</dbReference>
<feature type="domain" description="Cupin type-2" evidence="1">
    <location>
        <begin position="36"/>
        <end position="92"/>
    </location>
</feature>
<sequence length="138" mass="14712">MTVIRNADARRTETPNGVMTTLASPTQGGAGTAMWRVDMLPGREGPLHAFDTEQVWTFVEGGATVRLGDEKLTVTAGDTLVMPADVTRQVFTEPDHGFVAVVVAPAGSQVYNPDGQGPQDPCDLAPKAAERLVPPWVR</sequence>
<reference evidence="3" key="1">
    <citation type="journal article" date="2019" name="Int. J. Syst. Evol. Microbiol.">
        <title>The Global Catalogue of Microorganisms (GCM) 10K type strain sequencing project: providing services to taxonomists for standard genome sequencing and annotation.</title>
        <authorList>
            <consortium name="The Broad Institute Genomics Platform"/>
            <consortium name="The Broad Institute Genome Sequencing Center for Infectious Disease"/>
            <person name="Wu L."/>
            <person name="Ma J."/>
        </authorList>
    </citation>
    <scope>NUCLEOTIDE SEQUENCE [LARGE SCALE GENOMIC DNA]</scope>
    <source>
        <strain evidence="3">JCM 6833</strain>
    </source>
</reference>
<proteinExistence type="predicted"/>
<dbReference type="SUPFAM" id="SSF51182">
    <property type="entry name" value="RmlC-like cupins"/>
    <property type="match status" value="1"/>
</dbReference>
<organism evidence="2 3">
    <name type="scientific">Actinomadura fulvescens</name>
    <dbReference type="NCBI Taxonomy" id="46160"/>
    <lineage>
        <taxon>Bacteria</taxon>
        <taxon>Bacillati</taxon>
        <taxon>Actinomycetota</taxon>
        <taxon>Actinomycetes</taxon>
        <taxon>Streptosporangiales</taxon>
        <taxon>Thermomonosporaceae</taxon>
        <taxon>Actinomadura</taxon>
    </lineage>
</organism>
<gene>
    <name evidence="2" type="ORF">GCM10010411_37910</name>
</gene>
<dbReference type="InterPro" id="IPR011051">
    <property type="entry name" value="RmlC_Cupin_sf"/>
</dbReference>
<dbReference type="Pfam" id="PF07883">
    <property type="entry name" value="Cupin_2"/>
    <property type="match status" value="1"/>
</dbReference>
<evidence type="ECO:0000313" key="3">
    <source>
        <dbReference type="Proteomes" id="UP001501509"/>
    </source>
</evidence>
<comment type="caution">
    <text evidence="2">The sequence shown here is derived from an EMBL/GenBank/DDBJ whole genome shotgun (WGS) entry which is preliminary data.</text>
</comment>
<dbReference type="RefSeq" id="WP_344542546.1">
    <property type="nucleotide sequence ID" value="NZ_BAAATD010000004.1"/>
</dbReference>
<dbReference type="EMBL" id="BAAATD010000004">
    <property type="protein sequence ID" value="GAA2600645.1"/>
    <property type="molecule type" value="Genomic_DNA"/>
</dbReference>